<protein>
    <submittedName>
        <fullName evidence="1">Uncharacterized protein</fullName>
    </submittedName>
</protein>
<gene>
    <name evidence="1" type="ORF">EBV32_00205</name>
</gene>
<dbReference type="Proteomes" id="UP000713222">
    <property type="component" value="Unassembled WGS sequence"/>
</dbReference>
<organism evidence="1 2">
    <name type="scientific">Candidatus Fonsibacter lacus</name>
    <dbReference type="NCBI Taxonomy" id="2576439"/>
    <lineage>
        <taxon>Bacteria</taxon>
        <taxon>Pseudomonadati</taxon>
        <taxon>Pseudomonadota</taxon>
        <taxon>Alphaproteobacteria</taxon>
        <taxon>Candidatus Pelagibacterales</taxon>
        <taxon>Candidatus Pelagibacterales incertae sedis</taxon>
        <taxon>Candidatus Fonsibacter</taxon>
    </lineage>
</organism>
<evidence type="ECO:0000313" key="1">
    <source>
        <dbReference type="EMBL" id="NBN87507.1"/>
    </source>
</evidence>
<sequence length="65" mass="7829">MQLAVWHFFLRILGSFDRIPAEDCISVDPMQQYMMDSEAEWQVAYLEYCLQLDPGKHYIDKHLYE</sequence>
<proteinExistence type="predicted"/>
<name>A0A964UXB9_9PROT</name>
<reference evidence="1" key="1">
    <citation type="submission" date="2018-10" db="EMBL/GenBank/DDBJ databases">
        <title>Iterative Subtractive Binning of Freshwater Chronoseries Metagenomes Recovers Nearly Complete Genomes from over Four Hundred Novel Species.</title>
        <authorList>
            <person name="Rodriguez-R L.M."/>
            <person name="Tsementzi D."/>
            <person name="Luo C."/>
            <person name="Konstantinidis K.T."/>
        </authorList>
    </citation>
    <scope>NUCLEOTIDE SEQUENCE</scope>
    <source>
        <strain evidence="1">WB7_6_001</strain>
    </source>
</reference>
<dbReference type="EMBL" id="RGET01000001">
    <property type="protein sequence ID" value="NBN87507.1"/>
    <property type="molecule type" value="Genomic_DNA"/>
</dbReference>
<dbReference type="AlphaFoldDB" id="A0A964UXB9"/>
<accession>A0A964UXB9</accession>
<comment type="caution">
    <text evidence="1">The sequence shown here is derived from an EMBL/GenBank/DDBJ whole genome shotgun (WGS) entry which is preliminary data.</text>
</comment>
<evidence type="ECO:0000313" key="2">
    <source>
        <dbReference type="Proteomes" id="UP000713222"/>
    </source>
</evidence>